<dbReference type="InterPro" id="IPR047865">
    <property type="entry name" value="Ribosomal_uL10_bac_type"/>
</dbReference>
<dbReference type="InterPro" id="IPR043141">
    <property type="entry name" value="Ribosomal_uL10-like_sf"/>
</dbReference>
<evidence type="ECO:0000313" key="3">
    <source>
        <dbReference type="Proteomes" id="UP000706124"/>
    </source>
</evidence>
<gene>
    <name evidence="2" type="ORF">E4U60_005341</name>
</gene>
<comment type="similarity">
    <text evidence="1">Belongs to the universal ribosomal protein uL10 family.</text>
</comment>
<dbReference type="SUPFAM" id="SSF160369">
    <property type="entry name" value="Ribosomal protein L10-like"/>
    <property type="match status" value="1"/>
</dbReference>
<reference evidence="2 3" key="1">
    <citation type="journal article" date="2020" name="bioRxiv">
        <title>Whole genome comparisons of ergot fungi reveals the divergence and evolution of species within the genus Claviceps are the result of varying mechanisms driving genome evolution and host range expansion.</title>
        <authorList>
            <person name="Wyka S.A."/>
            <person name="Mondo S.J."/>
            <person name="Liu M."/>
            <person name="Dettman J."/>
            <person name="Nalam V."/>
            <person name="Broders K.D."/>
        </authorList>
    </citation>
    <scope>NUCLEOTIDE SEQUENCE [LARGE SCALE GENOMIC DNA]</scope>
    <source>
        <strain evidence="2 3">CCC 1485</strain>
    </source>
</reference>
<dbReference type="PANTHER" id="PTHR11560">
    <property type="entry name" value="39S RIBOSOMAL PROTEIN L10, MITOCHONDRIAL"/>
    <property type="match status" value="1"/>
</dbReference>
<evidence type="ECO:0000256" key="1">
    <source>
        <dbReference type="ARBA" id="ARBA00008889"/>
    </source>
</evidence>
<sequence>MRTNMLSVALKIVEFHRPDGQMSSTIAQQSGAGAPTHDLSDEAYKATRDAIISSDSAYAQLKPLLIGPLAALVLPAVSPTHLAAALTVLAPVPGKFPPPARRKNPGYYDPICQNALAKLLLVGGRIEGKVFDQLGLNWVGSIKGGVDDLRSQLIGLLQGAGLELALSLEGGSRSLWLALEGRRTQLDDHDKQD</sequence>
<dbReference type="EMBL" id="SRPO01000465">
    <property type="protein sequence ID" value="KAG5932289.1"/>
    <property type="molecule type" value="Genomic_DNA"/>
</dbReference>
<comment type="caution">
    <text evidence="2">The sequence shown here is derived from an EMBL/GenBank/DDBJ whole genome shotgun (WGS) entry which is preliminary data.</text>
</comment>
<proteinExistence type="inferred from homology"/>
<dbReference type="OrthoDB" id="360689at2759"/>
<accession>A0A9P7M834</accession>
<keyword evidence="3" id="KW-1185">Reference proteome</keyword>
<evidence type="ECO:0000313" key="2">
    <source>
        <dbReference type="EMBL" id="KAG5932289.1"/>
    </source>
</evidence>
<dbReference type="AlphaFoldDB" id="A0A9P7M834"/>
<name>A0A9P7M834_9HYPO</name>
<organism evidence="2 3">
    <name type="scientific">Claviceps pazoutovae</name>
    <dbReference type="NCBI Taxonomy" id="1649127"/>
    <lineage>
        <taxon>Eukaryota</taxon>
        <taxon>Fungi</taxon>
        <taxon>Dikarya</taxon>
        <taxon>Ascomycota</taxon>
        <taxon>Pezizomycotina</taxon>
        <taxon>Sordariomycetes</taxon>
        <taxon>Hypocreomycetidae</taxon>
        <taxon>Hypocreales</taxon>
        <taxon>Clavicipitaceae</taxon>
        <taxon>Claviceps</taxon>
    </lineage>
</organism>
<protein>
    <submittedName>
        <fullName evidence="2">Uncharacterized protein</fullName>
    </submittedName>
</protein>
<dbReference type="Proteomes" id="UP000706124">
    <property type="component" value="Unassembled WGS sequence"/>
</dbReference>